<protein>
    <submittedName>
        <fullName evidence="1">Uncharacterized protein</fullName>
    </submittedName>
</protein>
<comment type="caution">
    <text evidence="1">The sequence shown here is derived from an EMBL/GenBank/DDBJ whole genome shotgun (WGS) entry which is preliminary data.</text>
</comment>
<evidence type="ECO:0000313" key="1">
    <source>
        <dbReference type="EMBL" id="MDC3419355.1"/>
    </source>
</evidence>
<evidence type="ECO:0000313" key="2">
    <source>
        <dbReference type="Proteomes" id="UP001145072"/>
    </source>
</evidence>
<dbReference type="AlphaFoldDB" id="A0A9X3WIW2"/>
<keyword evidence="2" id="KW-1185">Reference proteome</keyword>
<accession>A0A9X3WIW2</accession>
<organism evidence="1 2">
    <name type="scientific">Aquibacillus koreensis</name>
    <dbReference type="NCBI Taxonomy" id="279446"/>
    <lineage>
        <taxon>Bacteria</taxon>
        <taxon>Bacillati</taxon>
        <taxon>Bacillota</taxon>
        <taxon>Bacilli</taxon>
        <taxon>Bacillales</taxon>
        <taxon>Bacillaceae</taxon>
        <taxon>Aquibacillus</taxon>
    </lineage>
</organism>
<dbReference type="EMBL" id="JAMQJZ010000002">
    <property type="protein sequence ID" value="MDC3419355.1"/>
    <property type="molecule type" value="Genomic_DNA"/>
</dbReference>
<dbReference type="Proteomes" id="UP001145072">
    <property type="component" value="Unassembled WGS sequence"/>
</dbReference>
<gene>
    <name evidence="1" type="ORF">NC661_03140</name>
</gene>
<sequence length="96" mass="11476">MKKQTKAFGYFLVEKEFAESNHEYYQQIFKGFEEICKHKNLKLVKVYEDRFSDESKPQPTKELCKLIRKKNKGDYLINFALGRYMIMSPDGQLEII</sequence>
<dbReference type="RefSeq" id="WP_259869940.1">
    <property type="nucleotide sequence ID" value="NZ_JAMQJZ010000002.1"/>
</dbReference>
<proteinExistence type="predicted"/>
<reference evidence="1" key="1">
    <citation type="submission" date="2022-06" db="EMBL/GenBank/DDBJ databases">
        <title>Aquibacillus sp. a new bacterium isolated from soil saline samples.</title>
        <authorList>
            <person name="Galisteo C."/>
            <person name="De La Haba R."/>
            <person name="Sanchez-Porro C."/>
            <person name="Ventosa A."/>
        </authorList>
    </citation>
    <scope>NUCLEOTIDE SEQUENCE</scope>
    <source>
        <strain evidence="1">JCM 12387</strain>
    </source>
</reference>
<name>A0A9X3WIW2_9BACI</name>